<evidence type="ECO:0000256" key="10">
    <source>
        <dbReference type="ARBA" id="ARBA00023065"/>
    </source>
</evidence>
<reference evidence="13" key="1">
    <citation type="submission" date="2022-07" db="EMBL/GenBank/DDBJ databases">
        <title>Phylogenomic reconstructions and comparative analyses of Kickxellomycotina fungi.</title>
        <authorList>
            <person name="Reynolds N.K."/>
            <person name="Stajich J.E."/>
            <person name="Barry K."/>
            <person name="Grigoriev I.V."/>
            <person name="Crous P."/>
            <person name="Smith M.E."/>
        </authorList>
    </citation>
    <scope>NUCLEOTIDE SEQUENCE</scope>
    <source>
        <strain evidence="13">NRRL 1566</strain>
    </source>
</reference>
<comment type="caution">
    <text evidence="13">The sequence shown here is derived from an EMBL/GenBank/DDBJ whole genome shotgun (WGS) entry which is preliminary data.</text>
</comment>
<sequence>MNEQKVENAISEHEFNKLSDATMDDLVTYLEDLGDNMEIDDFDVEYSQGVLTLSLGSVGTYVINKQPPNRQIWISSPISGPERFDYHADRDAWICRKTSDTLGELLQRELQNALPLGNLNIPIS</sequence>
<evidence type="ECO:0000313" key="13">
    <source>
        <dbReference type="EMBL" id="KAJ2848834.1"/>
    </source>
</evidence>
<comment type="catalytic activity">
    <reaction evidence="12">
        <text>4 Fe(2+) + O2 + 4 H(+) = 4 Fe(3+) + 2 H2O</text>
        <dbReference type="Rhea" id="RHEA:11148"/>
        <dbReference type="ChEBI" id="CHEBI:15377"/>
        <dbReference type="ChEBI" id="CHEBI:15378"/>
        <dbReference type="ChEBI" id="CHEBI:15379"/>
        <dbReference type="ChEBI" id="CHEBI:29033"/>
        <dbReference type="ChEBI" id="CHEBI:29034"/>
        <dbReference type="EC" id="1.16.3.1"/>
    </reaction>
</comment>
<accession>A0A9W8M0F3</accession>
<dbReference type="SMART" id="SM01219">
    <property type="entry name" value="Frataxin_Cyay"/>
    <property type="match status" value="1"/>
</dbReference>
<dbReference type="PROSITE" id="PS50810">
    <property type="entry name" value="FRATAXIN_2"/>
    <property type="match status" value="1"/>
</dbReference>
<keyword evidence="11" id="KW-0496">Mitochondrion</keyword>
<dbReference type="AlphaFoldDB" id="A0A9W8M0F3"/>
<dbReference type="GO" id="GO:0006879">
    <property type="term" value="P:intracellular iron ion homeostasis"/>
    <property type="evidence" value="ECO:0007669"/>
    <property type="project" value="UniProtKB-KW"/>
</dbReference>
<keyword evidence="14" id="KW-1185">Reference proteome</keyword>
<dbReference type="PROSITE" id="PS01344">
    <property type="entry name" value="FRATAXIN_1"/>
    <property type="match status" value="1"/>
</dbReference>
<keyword evidence="7" id="KW-0809">Transit peptide</keyword>
<dbReference type="GO" id="GO:0004322">
    <property type="term" value="F:ferroxidase activity"/>
    <property type="evidence" value="ECO:0007669"/>
    <property type="project" value="UniProtKB-EC"/>
</dbReference>
<dbReference type="InterPro" id="IPR020895">
    <property type="entry name" value="Frataxin_CS"/>
</dbReference>
<dbReference type="GO" id="GO:0006826">
    <property type="term" value="P:iron ion transport"/>
    <property type="evidence" value="ECO:0007669"/>
    <property type="project" value="UniProtKB-KW"/>
</dbReference>
<dbReference type="InterPro" id="IPR017789">
    <property type="entry name" value="Frataxin"/>
</dbReference>
<dbReference type="NCBIfam" id="TIGR03422">
    <property type="entry name" value="mito_frataxin"/>
    <property type="match status" value="1"/>
</dbReference>
<keyword evidence="8" id="KW-0560">Oxidoreductase</keyword>
<name>A0A9W8M0F3_9FUNG</name>
<evidence type="ECO:0000256" key="4">
    <source>
        <dbReference type="ARBA" id="ARBA00022434"/>
    </source>
</evidence>
<evidence type="ECO:0000256" key="9">
    <source>
        <dbReference type="ARBA" id="ARBA00023004"/>
    </source>
</evidence>
<evidence type="ECO:0000313" key="14">
    <source>
        <dbReference type="Proteomes" id="UP001139887"/>
    </source>
</evidence>
<keyword evidence="4" id="KW-0409">Iron storage</keyword>
<dbReference type="Gene3D" id="3.30.920.10">
    <property type="entry name" value="Frataxin/CyaY"/>
    <property type="match status" value="1"/>
</dbReference>
<dbReference type="GO" id="GO:0016226">
    <property type="term" value="P:iron-sulfur cluster assembly"/>
    <property type="evidence" value="ECO:0007669"/>
    <property type="project" value="InterPro"/>
</dbReference>
<dbReference type="EC" id="1.16.3.1" evidence="3"/>
<dbReference type="InterPro" id="IPR002908">
    <property type="entry name" value="Frataxin/CyaY"/>
</dbReference>
<dbReference type="GO" id="GO:0008198">
    <property type="term" value="F:ferrous iron binding"/>
    <property type="evidence" value="ECO:0007669"/>
    <property type="project" value="TreeGrafter"/>
</dbReference>
<evidence type="ECO:0000256" key="5">
    <source>
        <dbReference type="ARBA" id="ARBA00022448"/>
    </source>
</evidence>
<dbReference type="EMBL" id="JANBUW010000129">
    <property type="protein sequence ID" value="KAJ2848834.1"/>
    <property type="molecule type" value="Genomic_DNA"/>
</dbReference>
<dbReference type="PANTHER" id="PTHR16821:SF2">
    <property type="entry name" value="FRATAXIN, MITOCHONDRIAL"/>
    <property type="match status" value="1"/>
</dbReference>
<keyword evidence="9" id="KW-0408">Iron</keyword>
<dbReference type="NCBIfam" id="TIGR03421">
    <property type="entry name" value="FeS_CyaY"/>
    <property type="match status" value="1"/>
</dbReference>
<dbReference type="PANTHER" id="PTHR16821">
    <property type="entry name" value="FRATAXIN"/>
    <property type="match status" value="1"/>
</dbReference>
<evidence type="ECO:0000256" key="11">
    <source>
        <dbReference type="ARBA" id="ARBA00023128"/>
    </source>
</evidence>
<evidence type="ECO:0000256" key="2">
    <source>
        <dbReference type="ARBA" id="ARBA00008183"/>
    </source>
</evidence>
<dbReference type="InterPro" id="IPR036524">
    <property type="entry name" value="Frataxin/CyaY_sf"/>
</dbReference>
<dbReference type="SUPFAM" id="SSF55387">
    <property type="entry name" value="Frataxin/Nqo15-like"/>
    <property type="match status" value="1"/>
</dbReference>
<comment type="subcellular location">
    <subcellularLocation>
        <location evidence="1">Mitochondrion</location>
    </subcellularLocation>
</comment>
<dbReference type="OrthoDB" id="1897642at2759"/>
<keyword evidence="10" id="KW-0406">Ion transport</keyword>
<dbReference type="GO" id="GO:0034986">
    <property type="term" value="F:iron chaperone activity"/>
    <property type="evidence" value="ECO:0007669"/>
    <property type="project" value="TreeGrafter"/>
</dbReference>
<dbReference type="GO" id="GO:0005739">
    <property type="term" value="C:mitochondrion"/>
    <property type="evidence" value="ECO:0007669"/>
    <property type="project" value="UniProtKB-SubCell"/>
</dbReference>
<dbReference type="Proteomes" id="UP001139887">
    <property type="component" value="Unassembled WGS sequence"/>
</dbReference>
<evidence type="ECO:0000256" key="7">
    <source>
        <dbReference type="ARBA" id="ARBA00022946"/>
    </source>
</evidence>
<protein>
    <recommendedName>
        <fullName evidence="3">ferroxidase</fullName>
        <ecNumber evidence="3">1.16.3.1</ecNumber>
    </recommendedName>
</protein>
<evidence type="ECO:0000256" key="1">
    <source>
        <dbReference type="ARBA" id="ARBA00004173"/>
    </source>
</evidence>
<dbReference type="Pfam" id="PF01491">
    <property type="entry name" value="Frataxin_Cyay"/>
    <property type="match status" value="1"/>
</dbReference>
<organism evidence="13 14">
    <name type="scientific">Coemansia brasiliensis</name>
    <dbReference type="NCBI Taxonomy" id="2650707"/>
    <lineage>
        <taxon>Eukaryota</taxon>
        <taxon>Fungi</taxon>
        <taxon>Fungi incertae sedis</taxon>
        <taxon>Zoopagomycota</taxon>
        <taxon>Kickxellomycotina</taxon>
        <taxon>Kickxellomycetes</taxon>
        <taxon>Kickxellales</taxon>
        <taxon>Kickxellaceae</taxon>
        <taxon>Coemansia</taxon>
    </lineage>
</organism>
<evidence type="ECO:0000256" key="3">
    <source>
        <dbReference type="ARBA" id="ARBA00013107"/>
    </source>
</evidence>
<dbReference type="GO" id="GO:0008199">
    <property type="term" value="F:ferric iron binding"/>
    <property type="evidence" value="ECO:0007669"/>
    <property type="project" value="InterPro"/>
</dbReference>
<keyword evidence="6" id="KW-0410">Iron transport</keyword>
<evidence type="ECO:0000256" key="6">
    <source>
        <dbReference type="ARBA" id="ARBA00022496"/>
    </source>
</evidence>
<dbReference type="PRINTS" id="PR00904">
    <property type="entry name" value="FRATAXIN"/>
</dbReference>
<keyword evidence="5" id="KW-0813">Transport</keyword>
<proteinExistence type="inferred from homology"/>
<evidence type="ECO:0000256" key="12">
    <source>
        <dbReference type="ARBA" id="ARBA00047990"/>
    </source>
</evidence>
<comment type="similarity">
    <text evidence="2">Belongs to the frataxin family.</text>
</comment>
<gene>
    <name evidence="13" type="ORF">IWW36_003052</name>
</gene>
<evidence type="ECO:0000256" key="8">
    <source>
        <dbReference type="ARBA" id="ARBA00023002"/>
    </source>
</evidence>
<dbReference type="GO" id="GO:0051537">
    <property type="term" value="F:2 iron, 2 sulfur cluster binding"/>
    <property type="evidence" value="ECO:0007669"/>
    <property type="project" value="TreeGrafter"/>
</dbReference>